<dbReference type="GO" id="GO:0060271">
    <property type="term" value="P:cilium assembly"/>
    <property type="evidence" value="ECO:0007669"/>
    <property type="project" value="TreeGrafter"/>
</dbReference>
<dbReference type="Gene3D" id="2.130.10.10">
    <property type="entry name" value="YVTN repeat-like/Quinoprotein amine dehydrogenase"/>
    <property type="match status" value="1"/>
</dbReference>
<evidence type="ECO:0000313" key="2">
    <source>
        <dbReference type="EnsemblMetazoa" id="AMAM017199-PA"/>
    </source>
</evidence>
<reference evidence="2" key="2">
    <citation type="submission" date="2020-05" db="UniProtKB">
        <authorList>
            <consortium name="EnsemblMetazoa"/>
        </authorList>
    </citation>
    <scope>IDENTIFICATION</scope>
    <source>
        <strain evidence="2">maculatus3</strain>
    </source>
</reference>
<evidence type="ECO:0000313" key="3">
    <source>
        <dbReference type="Proteomes" id="UP000075901"/>
    </source>
</evidence>
<reference evidence="3" key="1">
    <citation type="submission" date="2013-09" db="EMBL/GenBank/DDBJ databases">
        <title>The Genome Sequence of Anopheles maculatus species B.</title>
        <authorList>
            <consortium name="The Broad Institute Genomics Platform"/>
            <person name="Neafsey D.E."/>
            <person name="Besansky N."/>
            <person name="Howell P."/>
            <person name="Walton C."/>
            <person name="Young S.K."/>
            <person name="Zeng Q."/>
            <person name="Gargeya S."/>
            <person name="Fitzgerald M."/>
            <person name="Haas B."/>
            <person name="Abouelleil A."/>
            <person name="Allen A.W."/>
            <person name="Alvarado L."/>
            <person name="Arachchi H.M."/>
            <person name="Berlin A.M."/>
            <person name="Chapman S.B."/>
            <person name="Gainer-Dewar J."/>
            <person name="Goldberg J."/>
            <person name="Griggs A."/>
            <person name="Gujja S."/>
            <person name="Hansen M."/>
            <person name="Howarth C."/>
            <person name="Imamovic A."/>
            <person name="Ireland A."/>
            <person name="Larimer J."/>
            <person name="McCowan C."/>
            <person name="Murphy C."/>
            <person name="Pearson M."/>
            <person name="Poon T.W."/>
            <person name="Priest M."/>
            <person name="Roberts A."/>
            <person name="Saif S."/>
            <person name="Shea T."/>
            <person name="Sisk P."/>
            <person name="Sykes S."/>
            <person name="Wortman J."/>
            <person name="Nusbaum C."/>
            <person name="Birren B."/>
        </authorList>
    </citation>
    <scope>NUCLEOTIDE SEQUENCE [LARGE SCALE GENOMIC DNA]</scope>
    <source>
        <strain evidence="3">maculatus3</strain>
    </source>
</reference>
<evidence type="ECO:0000256" key="1">
    <source>
        <dbReference type="PROSITE-ProRule" id="PRU00221"/>
    </source>
</evidence>
<protein>
    <submittedName>
        <fullName evidence="2">Uncharacterized protein</fullName>
    </submittedName>
</protein>
<keyword evidence="1" id="KW-0853">WD repeat</keyword>
<dbReference type="InterPro" id="IPR036322">
    <property type="entry name" value="WD40_repeat_dom_sf"/>
</dbReference>
<dbReference type="GO" id="GO:0005929">
    <property type="term" value="C:cilium"/>
    <property type="evidence" value="ECO:0007669"/>
    <property type="project" value="TreeGrafter"/>
</dbReference>
<dbReference type="EnsemblMetazoa" id="AMAM017199-RA">
    <property type="protein sequence ID" value="AMAM017199-PA"/>
    <property type="gene ID" value="AMAM017199"/>
</dbReference>
<name>A0A182T0L8_9DIPT</name>
<dbReference type="Pfam" id="PF00400">
    <property type="entry name" value="WD40"/>
    <property type="match status" value="1"/>
</dbReference>
<dbReference type="VEuPathDB" id="VectorBase:AMAM017199"/>
<organism evidence="2 3">
    <name type="scientific">Anopheles maculatus</name>
    <dbReference type="NCBI Taxonomy" id="74869"/>
    <lineage>
        <taxon>Eukaryota</taxon>
        <taxon>Metazoa</taxon>
        <taxon>Ecdysozoa</taxon>
        <taxon>Arthropoda</taxon>
        <taxon>Hexapoda</taxon>
        <taxon>Insecta</taxon>
        <taxon>Pterygota</taxon>
        <taxon>Neoptera</taxon>
        <taxon>Endopterygota</taxon>
        <taxon>Diptera</taxon>
        <taxon>Nematocera</taxon>
        <taxon>Culicoidea</taxon>
        <taxon>Culicidae</taxon>
        <taxon>Anophelinae</taxon>
        <taxon>Anopheles</taxon>
        <taxon>Anopheles maculatus group</taxon>
    </lineage>
</organism>
<dbReference type="SMART" id="SM00320">
    <property type="entry name" value="WD40"/>
    <property type="match status" value="2"/>
</dbReference>
<dbReference type="Proteomes" id="UP000075901">
    <property type="component" value="Unassembled WGS sequence"/>
</dbReference>
<dbReference type="PANTHER" id="PTHR24098:SF0">
    <property type="entry name" value="OUTER SEGMENT 5"/>
    <property type="match status" value="1"/>
</dbReference>
<keyword evidence="3" id="KW-1185">Reference proteome</keyword>
<dbReference type="GO" id="GO:0030992">
    <property type="term" value="C:intraciliary transport particle B"/>
    <property type="evidence" value="ECO:0007669"/>
    <property type="project" value="TreeGrafter"/>
</dbReference>
<sequence>MKFKTYISKDSKLKDAIAALGWSNNEDIYSCSEDQQVYKWSSSNREMVQVAKLPDGFVSTDLHWLVGKGSGIGTPGASAVSGSKGGESLLIAGADGRFVILNKSARIERNVSAHTGPIVTARWSPDGAGLLTAGEDGIIKIWSRSGMLRSTVVQNEGQIRCARWSPNATAIVYCQGPFVAIKPLAANSKLTKWRAHDGLVLCLSWSNNTSMIGTGVEPQHRTI</sequence>
<dbReference type="PANTHER" id="PTHR24098">
    <property type="entry name" value="OUTER SEGMENT 5"/>
    <property type="match status" value="1"/>
</dbReference>
<proteinExistence type="predicted"/>
<dbReference type="PROSITE" id="PS50082">
    <property type="entry name" value="WD_REPEATS_2"/>
    <property type="match status" value="1"/>
</dbReference>
<dbReference type="InterPro" id="IPR001680">
    <property type="entry name" value="WD40_rpt"/>
</dbReference>
<dbReference type="AlphaFoldDB" id="A0A182T0L8"/>
<accession>A0A182T0L8</accession>
<feature type="repeat" description="WD" evidence="1">
    <location>
        <begin position="111"/>
        <end position="143"/>
    </location>
</feature>
<dbReference type="PROSITE" id="PS50294">
    <property type="entry name" value="WD_REPEATS_REGION"/>
    <property type="match status" value="1"/>
</dbReference>
<dbReference type="SUPFAM" id="SSF50978">
    <property type="entry name" value="WD40 repeat-like"/>
    <property type="match status" value="1"/>
</dbReference>
<dbReference type="InterPro" id="IPR015943">
    <property type="entry name" value="WD40/YVTN_repeat-like_dom_sf"/>
</dbReference>